<name>A0A512CEF2_9BACT</name>
<proteinExistence type="predicted"/>
<comment type="caution">
    <text evidence="1">The sequence shown here is derived from an EMBL/GenBank/DDBJ whole genome shotgun (WGS) entry which is preliminary data.</text>
</comment>
<sequence>MNRRENLKLLFTGSLASGILFTGCGPETPETVEIPHNPKIGEFGSYGRTPEEIIHNESLKSSTFFTEDERKKLDILVDMIIPADDTSGSATGAGVPDFIEFMVKDIPSYQTPLRGGLLWLDYKSDEMFGNKFLEISEDQRIQVIDLIAYPDTAKPENLSGVKFFNNLRNLTATGFFTSEEGFKDLGYVGNKPNAWDGVPEEVLAKHGLENDPKYKDVYLDVTTRGTIAQWDDNGNLIG</sequence>
<reference evidence="1 2" key="1">
    <citation type="submission" date="2019-07" db="EMBL/GenBank/DDBJ databases">
        <title>Whole genome shotgun sequence of Cyclobacterium qasimii NBRC 106168.</title>
        <authorList>
            <person name="Hosoyama A."/>
            <person name="Uohara A."/>
            <person name="Ohji S."/>
            <person name="Ichikawa N."/>
        </authorList>
    </citation>
    <scope>NUCLEOTIDE SEQUENCE [LARGE SCALE GENOMIC DNA]</scope>
    <source>
        <strain evidence="1 2">NBRC 106168</strain>
    </source>
</reference>
<dbReference type="RefSeq" id="WP_020888710.1">
    <property type="nucleotide sequence ID" value="NZ_BJYV01000016.1"/>
</dbReference>
<accession>A0A512CEF2</accession>
<keyword evidence="2" id="KW-1185">Reference proteome</keyword>
<dbReference type="EMBL" id="BJYV01000016">
    <property type="protein sequence ID" value="GEO22592.1"/>
    <property type="molecule type" value="Genomic_DNA"/>
</dbReference>
<dbReference type="InterPro" id="IPR027056">
    <property type="entry name" value="Gluconate_2DH_su3"/>
</dbReference>
<dbReference type="Proteomes" id="UP000321301">
    <property type="component" value="Unassembled WGS sequence"/>
</dbReference>
<evidence type="ECO:0000313" key="2">
    <source>
        <dbReference type="Proteomes" id="UP000321301"/>
    </source>
</evidence>
<gene>
    <name evidence="1" type="ORF">CQA01_31260</name>
</gene>
<evidence type="ECO:0000313" key="1">
    <source>
        <dbReference type="EMBL" id="GEO22592.1"/>
    </source>
</evidence>
<protein>
    <recommendedName>
        <fullName evidence="3">Tat pathway signal protein</fullName>
    </recommendedName>
</protein>
<dbReference type="PROSITE" id="PS51257">
    <property type="entry name" value="PROKAR_LIPOPROTEIN"/>
    <property type="match status" value="1"/>
</dbReference>
<dbReference type="Pfam" id="PF13618">
    <property type="entry name" value="Gluconate_2-dh3"/>
    <property type="match status" value="1"/>
</dbReference>
<dbReference type="AlphaFoldDB" id="A0A512CEF2"/>
<organism evidence="1 2">
    <name type="scientific">Cyclobacterium qasimii</name>
    <dbReference type="NCBI Taxonomy" id="1350429"/>
    <lineage>
        <taxon>Bacteria</taxon>
        <taxon>Pseudomonadati</taxon>
        <taxon>Bacteroidota</taxon>
        <taxon>Cytophagia</taxon>
        <taxon>Cytophagales</taxon>
        <taxon>Cyclobacteriaceae</taxon>
        <taxon>Cyclobacterium</taxon>
    </lineage>
</organism>
<evidence type="ECO:0008006" key="3">
    <source>
        <dbReference type="Google" id="ProtNLM"/>
    </source>
</evidence>